<dbReference type="AlphaFoldDB" id="A0A6J4LSQ0"/>
<feature type="transmembrane region" description="Helical" evidence="1">
    <location>
        <begin position="20"/>
        <end position="43"/>
    </location>
</feature>
<gene>
    <name evidence="2" type="ORF">AVDCRST_MAG61-3431</name>
</gene>
<evidence type="ECO:0000313" key="2">
    <source>
        <dbReference type="EMBL" id="CAA9340399.1"/>
    </source>
</evidence>
<sequence length="50" mass="5361">MYDGATASLTLAGTTFTISAAVWWPMAIFAMVAMVIALGRIFLKQAELLP</sequence>
<organism evidence="2">
    <name type="scientific">uncultured Friedmanniella sp</name>
    <dbReference type="NCBI Taxonomy" id="335381"/>
    <lineage>
        <taxon>Bacteria</taxon>
        <taxon>Bacillati</taxon>
        <taxon>Actinomycetota</taxon>
        <taxon>Actinomycetes</taxon>
        <taxon>Propionibacteriales</taxon>
        <taxon>Nocardioidaceae</taxon>
        <taxon>Friedmanniella</taxon>
        <taxon>environmental samples</taxon>
    </lineage>
</organism>
<reference evidence="2" key="1">
    <citation type="submission" date="2020-02" db="EMBL/GenBank/DDBJ databases">
        <authorList>
            <person name="Meier V. D."/>
        </authorList>
    </citation>
    <scope>NUCLEOTIDE SEQUENCE</scope>
    <source>
        <strain evidence="2">AVDCRST_MAG61</strain>
    </source>
</reference>
<name>A0A6J4LSQ0_9ACTN</name>
<protein>
    <submittedName>
        <fullName evidence="2">Uncharacterized protein</fullName>
    </submittedName>
</protein>
<accession>A0A6J4LSQ0</accession>
<keyword evidence="1" id="KW-0472">Membrane</keyword>
<dbReference type="EMBL" id="CADCTT010000415">
    <property type="protein sequence ID" value="CAA9340399.1"/>
    <property type="molecule type" value="Genomic_DNA"/>
</dbReference>
<keyword evidence="1" id="KW-0812">Transmembrane</keyword>
<proteinExistence type="predicted"/>
<evidence type="ECO:0000256" key="1">
    <source>
        <dbReference type="SAM" id="Phobius"/>
    </source>
</evidence>
<keyword evidence="1" id="KW-1133">Transmembrane helix</keyword>